<evidence type="ECO:0000313" key="2">
    <source>
        <dbReference type="EMBL" id="KAF9691875.1"/>
    </source>
</evidence>
<proteinExistence type="predicted"/>
<accession>A0A8H7IT05</accession>
<dbReference type="Proteomes" id="UP000651452">
    <property type="component" value="Unassembled WGS sequence"/>
</dbReference>
<name>A0A8H7IT05_9PLEO</name>
<dbReference type="OrthoDB" id="497927at2759"/>
<dbReference type="InterPro" id="IPR011611">
    <property type="entry name" value="PfkB_dom"/>
</dbReference>
<protein>
    <recommendedName>
        <fullName evidence="1">Carbohydrate kinase PfkB domain-containing protein</fullName>
    </recommendedName>
</protein>
<dbReference type="PANTHER" id="PTHR47098">
    <property type="entry name" value="PROTEIN MAK32"/>
    <property type="match status" value="1"/>
</dbReference>
<keyword evidence="3" id="KW-1185">Reference proteome</keyword>
<dbReference type="Pfam" id="PF00294">
    <property type="entry name" value="PfkB"/>
    <property type="match status" value="1"/>
</dbReference>
<reference evidence="2" key="2">
    <citation type="submission" date="2020-09" db="EMBL/GenBank/DDBJ databases">
        <title>Reference genome assembly for Australian Ascochyta lentis isolate Al4.</title>
        <authorList>
            <person name="Lee R.C."/>
            <person name="Farfan-Caceres L.M."/>
            <person name="Debler J.W."/>
            <person name="Williams A.H."/>
            <person name="Henares B.M."/>
        </authorList>
    </citation>
    <scope>NUCLEOTIDE SEQUENCE</scope>
    <source>
        <strain evidence="2">Al4</strain>
    </source>
</reference>
<dbReference type="Gene3D" id="3.40.1190.20">
    <property type="match status" value="1"/>
</dbReference>
<dbReference type="SUPFAM" id="SSF53613">
    <property type="entry name" value="Ribokinase-like"/>
    <property type="match status" value="1"/>
</dbReference>
<dbReference type="InterPro" id="IPR029056">
    <property type="entry name" value="Ribokinase-like"/>
</dbReference>
<sequence>MKIDTTPQILGVSLGMLIIDEIRMPNKPPLRNIIGGSSTFVTLGLRLFASDPSSVGCLILAGSDFPPSVEDEVKAWKTTLVLQKDATKRSSRGQLVYEDTTFGPKTFEYTTPPIRATPDHLSNTPLLRARTFHFFGRPEEILAQVPELLHLRHCHDPSLPRPLIVWEPLPSSCHPSALTTFLSACKLVDVFSPNHLELAALFNDAESRGKPTPFPEVAPTLPHLTSLGAVFVDAGIGPHSSGTVVVRAGADGAFALAKSASAATTPGHVHVQVPAFYALGSGEVVDATGAGNAFLGGYMAGWLRAMERGNPSLHDQSRDDVRDDGRLRQVLRGALCCGAVAASFALEQIGLPGVERVDSAVGQRRLVEFVARLEMEEQKRRKVGVE</sequence>
<reference evidence="2" key="1">
    <citation type="submission" date="2018-12" db="EMBL/GenBank/DDBJ databases">
        <authorList>
            <person name="Syme R.A."/>
            <person name="Farfan-Caceres L."/>
            <person name="Lichtenzveig J."/>
        </authorList>
    </citation>
    <scope>NUCLEOTIDE SEQUENCE</scope>
    <source>
        <strain evidence="2">Al4</strain>
    </source>
</reference>
<dbReference type="PANTHER" id="PTHR47098:SF1">
    <property type="entry name" value="PFKB FAMILY CARBOHYDRATE KINASE SUPERFAMILY (AFU_ORTHOLOGUE AFUA_4G09500)"/>
    <property type="match status" value="1"/>
</dbReference>
<dbReference type="EMBL" id="RZGK01000019">
    <property type="protein sequence ID" value="KAF9691875.1"/>
    <property type="molecule type" value="Genomic_DNA"/>
</dbReference>
<organism evidence="2 3">
    <name type="scientific">Ascochyta lentis</name>
    <dbReference type="NCBI Taxonomy" id="205686"/>
    <lineage>
        <taxon>Eukaryota</taxon>
        <taxon>Fungi</taxon>
        <taxon>Dikarya</taxon>
        <taxon>Ascomycota</taxon>
        <taxon>Pezizomycotina</taxon>
        <taxon>Dothideomycetes</taxon>
        <taxon>Pleosporomycetidae</taxon>
        <taxon>Pleosporales</taxon>
        <taxon>Pleosporineae</taxon>
        <taxon>Didymellaceae</taxon>
        <taxon>Ascochyta</taxon>
    </lineage>
</organism>
<dbReference type="AlphaFoldDB" id="A0A8H7IT05"/>
<gene>
    <name evidence="2" type="ORF">EKO04_009863</name>
</gene>
<comment type="caution">
    <text evidence="2">The sequence shown here is derived from an EMBL/GenBank/DDBJ whole genome shotgun (WGS) entry which is preliminary data.</text>
</comment>
<feature type="domain" description="Carbohydrate kinase PfkB" evidence="1">
    <location>
        <begin position="168"/>
        <end position="306"/>
    </location>
</feature>
<evidence type="ECO:0000259" key="1">
    <source>
        <dbReference type="Pfam" id="PF00294"/>
    </source>
</evidence>
<evidence type="ECO:0000313" key="3">
    <source>
        <dbReference type="Proteomes" id="UP000651452"/>
    </source>
</evidence>